<keyword evidence="6" id="KW-1185">Reference proteome</keyword>
<dbReference type="InterPro" id="IPR008284">
    <property type="entry name" value="MoCF_biosynth_CS"/>
</dbReference>
<dbReference type="RefSeq" id="WP_153971616.1">
    <property type="nucleotide sequence ID" value="NZ_JACRWE010000003.1"/>
</dbReference>
<dbReference type="InterPro" id="IPR051920">
    <property type="entry name" value="MPT_Adenylyltrnsfr/MoaC-Rel"/>
</dbReference>
<evidence type="ECO:0000256" key="3">
    <source>
        <dbReference type="ARBA" id="ARBA00023150"/>
    </source>
</evidence>
<dbReference type="InterPro" id="IPR001453">
    <property type="entry name" value="MoaB/Mog_dom"/>
</dbReference>
<dbReference type="Proteomes" id="UP000609849">
    <property type="component" value="Unassembled WGS sequence"/>
</dbReference>
<proteinExistence type="predicted"/>
<accession>A0ABR7JPS3</accession>
<dbReference type="PANTHER" id="PTHR43764">
    <property type="entry name" value="MOLYBDENUM COFACTOR BIOSYNTHESIS"/>
    <property type="match status" value="1"/>
</dbReference>
<feature type="domain" description="MoaB/Mog" evidence="4">
    <location>
        <begin position="5"/>
        <end position="150"/>
    </location>
</feature>
<keyword evidence="3" id="KW-0501">Molybdenum cofactor biosynthesis</keyword>
<comment type="caution">
    <text evidence="5">The sequence shown here is derived from an EMBL/GenBank/DDBJ whole genome shotgun (WGS) entry which is preliminary data.</text>
</comment>
<comment type="pathway">
    <text evidence="2">Cofactor biosynthesis; molybdopterin biosynthesis.</text>
</comment>
<dbReference type="PANTHER" id="PTHR43764:SF1">
    <property type="entry name" value="MOLYBDOPTERIN MOLYBDOTRANSFERASE"/>
    <property type="match status" value="1"/>
</dbReference>
<dbReference type="SMART" id="SM00852">
    <property type="entry name" value="MoCF_biosynth"/>
    <property type="match status" value="1"/>
</dbReference>
<dbReference type="NCBIfam" id="TIGR00177">
    <property type="entry name" value="molyb_syn"/>
    <property type="match status" value="1"/>
</dbReference>
<evidence type="ECO:0000313" key="5">
    <source>
        <dbReference type="EMBL" id="MBC5996919.1"/>
    </source>
</evidence>
<evidence type="ECO:0000256" key="1">
    <source>
        <dbReference type="ARBA" id="ARBA00003487"/>
    </source>
</evidence>
<dbReference type="EMBL" id="JACRWE010000003">
    <property type="protein sequence ID" value="MBC5996919.1"/>
    <property type="molecule type" value="Genomic_DNA"/>
</dbReference>
<evidence type="ECO:0000256" key="2">
    <source>
        <dbReference type="ARBA" id="ARBA00005046"/>
    </source>
</evidence>
<dbReference type="Pfam" id="PF00994">
    <property type="entry name" value="MoCF_biosynth"/>
    <property type="match status" value="1"/>
</dbReference>
<organism evidence="5 6">
    <name type="scientific">Romboutsia faecis</name>
    <dbReference type="NCBI Taxonomy" id="2764597"/>
    <lineage>
        <taxon>Bacteria</taxon>
        <taxon>Bacillati</taxon>
        <taxon>Bacillota</taxon>
        <taxon>Clostridia</taxon>
        <taxon>Peptostreptococcales</taxon>
        <taxon>Peptostreptococcaceae</taxon>
        <taxon>Romboutsia</taxon>
    </lineage>
</organism>
<dbReference type="CDD" id="cd00886">
    <property type="entry name" value="MogA_MoaB"/>
    <property type="match status" value="1"/>
</dbReference>
<name>A0ABR7JPS3_9FIRM</name>
<dbReference type="Gene3D" id="3.40.980.10">
    <property type="entry name" value="MoaB/Mog-like domain"/>
    <property type="match status" value="1"/>
</dbReference>
<sequence length="168" mass="18544">MFKVAIITLSDKGYEGLREDITGKKLKEYVESNGHYKVVHYALIKDDKEMLVNELIDICDNNKADLVLTNGGTGFSKRDVTPEGTKEAIEREIPGISEYMRMKSSEITKKAILSRGISGIRKSTIIINLPGSPKGAVENLSFIFDVLEHGIEILKGDASECATPLKNN</sequence>
<evidence type="ECO:0000313" key="6">
    <source>
        <dbReference type="Proteomes" id="UP000609849"/>
    </source>
</evidence>
<comment type="function">
    <text evidence="1">May be involved in the biosynthesis of molybdopterin.</text>
</comment>
<gene>
    <name evidence="5" type="ORF">H8923_09110</name>
</gene>
<dbReference type="PROSITE" id="PS01078">
    <property type="entry name" value="MOCF_BIOSYNTHESIS_1"/>
    <property type="match status" value="1"/>
</dbReference>
<evidence type="ECO:0000259" key="4">
    <source>
        <dbReference type="SMART" id="SM00852"/>
    </source>
</evidence>
<dbReference type="SUPFAM" id="SSF53218">
    <property type="entry name" value="Molybdenum cofactor biosynthesis proteins"/>
    <property type="match status" value="1"/>
</dbReference>
<dbReference type="InterPro" id="IPR036425">
    <property type="entry name" value="MoaB/Mog-like_dom_sf"/>
</dbReference>
<reference evidence="5 6" key="1">
    <citation type="submission" date="2020-08" db="EMBL/GenBank/DDBJ databases">
        <authorList>
            <person name="Liu C."/>
            <person name="Sun Q."/>
        </authorList>
    </citation>
    <scope>NUCLEOTIDE SEQUENCE [LARGE SCALE GENOMIC DNA]</scope>
    <source>
        <strain evidence="5 6">NSJ-18</strain>
    </source>
</reference>
<protein>
    <submittedName>
        <fullName evidence="5">MogA/MoaB family molybdenum cofactor biosynthesis protein</fullName>
    </submittedName>
</protein>